<protein>
    <recommendedName>
        <fullName evidence="2">VWFA domain-containing protein</fullName>
    </recommendedName>
</protein>
<keyword evidence="1" id="KW-0472">Membrane</keyword>
<dbReference type="PANTHER" id="PTHR22588:SF3">
    <property type="entry name" value="VWFA DOMAIN-CONTAINING PROTEIN"/>
    <property type="match status" value="1"/>
</dbReference>
<dbReference type="PANTHER" id="PTHR22588">
    <property type="entry name" value="VWFA DOMAIN-CONTAINING PROTEIN"/>
    <property type="match status" value="1"/>
</dbReference>
<organism evidence="3 4">
    <name type="scientific">candidate division WWE3 bacterium CG08_land_8_20_14_0_20_43_13</name>
    <dbReference type="NCBI Taxonomy" id="1975087"/>
    <lineage>
        <taxon>Bacteria</taxon>
        <taxon>Katanobacteria</taxon>
    </lineage>
</organism>
<dbReference type="PROSITE" id="PS51257">
    <property type="entry name" value="PROKAR_LIPOPROTEIN"/>
    <property type="match status" value="1"/>
</dbReference>
<comment type="caution">
    <text evidence="3">The sequence shown here is derived from an EMBL/GenBank/DDBJ whole genome shotgun (WGS) entry which is preliminary data.</text>
</comment>
<feature type="domain" description="VWFA" evidence="2">
    <location>
        <begin position="142"/>
        <end position="458"/>
    </location>
</feature>
<accession>A0A2H0X7P9</accession>
<dbReference type="EMBL" id="PEYW01000015">
    <property type="protein sequence ID" value="PIS20932.1"/>
    <property type="molecule type" value="Genomic_DNA"/>
</dbReference>
<proteinExistence type="predicted"/>
<dbReference type="InterPro" id="IPR052229">
    <property type="entry name" value="Collagen-VI/PIF"/>
</dbReference>
<dbReference type="SMART" id="SM00327">
    <property type="entry name" value="VWA"/>
    <property type="match status" value="1"/>
</dbReference>
<dbReference type="Gene3D" id="3.40.50.410">
    <property type="entry name" value="von Willebrand factor, type A domain"/>
    <property type="match status" value="2"/>
</dbReference>
<reference evidence="4" key="1">
    <citation type="submission" date="2017-09" db="EMBL/GenBank/DDBJ databases">
        <title>Depth-based differentiation of microbial function through sediment-hosted aquifers and enrichment of novel symbionts in the deep terrestrial subsurface.</title>
        <authorList>
            <person name="Probst A.J."/>
            <person name="Ladd B."/>
            <person name="Jarett J.K."/>
            <person name="Geller-Mcgrath D.E."/>
            <person name="Sieber C.M.K."/>
            <person name="Emerson J.B."/>
            <person name="Anantharaman K."/>
            <person name="Thomas B.C."/>
            <person name="Malmstrom R."/>
            <person name="Stieglmeier M."/>
            <person name="Klingl A."/>
            <person name="Woyke T."/>
            <person name="Ryan C.M."/>
            <person name="Banfield J.F."/>
        </authorList>
    </citation>
    <scope>NUCLEOTIDE SEQUENCE [LARGE SCALE GENOMIC DNA]</scope>
</reference>
<sequence length="476" mass="51550">MKQKYQQGFTLLSTMIILISCAVFLLGGLWLVSSSSIQLSQTSGASEAAFYAAEGTLAQTMSLLKNNSSWPPVDLPELGDDPVAWGDEYEFNGIMIARQVVISYNDENQLTYTITISSRSGKLPRKMAATVIRQPESRNLLDIVLTLDVSGSMGHQSPTNFRSGYDCCRDPGKPNPLVRGNKGYCCLPTITIYEESSCTLADSRLNCAKEASVSLLETDIFSSDYDSFGLVSYGSRAEVYQVLTNDFKDEGSSLRLSLTKAVEDAKTLVHSLLRGTNIGDALKVSNESLLLYGREDALKIIILLTDGQPTVAPSKITDFPKTVNPPYKYINQKCSSSAAFSKVQPCEPILKAKSGFLIDELLSGCAEYIRENGGGDSDCVTLNTNTDGAVSSICYCVAGKYAADFADSIKAPASSPIIYVIGLGKDVNGELLKEIASSPEHYFFVSNASQLSQAFADIASHIENMFSYSLMEVVPD</sequence>
<dbReference type="CDD" id="cd00198">
    <property type="entry name" value="vWFA"/>
    <property type="match status" value="1"/>
</dbReference>
<name>A0A2H0X7P9_UNCKA</name>
<evidence type="ECO:0000259" key="2">
    <source>
        <dbReference type="PROSITE" id="PS50234"/>
    </source>
</evidence>
<evidence type="ECO:0000256" key="1">
    <source>
        <dbReference type="SAM" id="Phobius"/>
    </source>
</evidence>
<dbReference type="AlphaFoldDB" id="A0A2H0X7P9"/>
<dbReference type="PROSITE" id="PS50234">
    <property type="entry name" value="VWFA"/>
    <property type="match status" value="1"/>
</dbReference>
<keyword evidence="1" id="KW-0812">Transmembrane</keyword>
<dbReference type="InterPro" id="IPR002035">
    <property type="entry name" value="VWF_A"/>
</dbReference>
<dbReference type="Proteomes" id="UP000231414">
    <property type="component" value="Unassembled WGS sequence"/>
</dbReference>
<feature type="transmembrane region" description="Helical" evidence="1">
    <location>
        <begin position="12"/>
        <end position="32"/>
    </location>
</feature>
<evidence type="ECO:0000313" key="3">
    <source>
        <dbReference type="EMBL" id="PIS20932.1"/>
    </source>
</evidence>
<gene>
    <name evidence="3" type="ORF">COT52_01175</name>
</gene>
<dbReference type="InterPro" id="IPR036465">
    <property type="entry name" value="vWFA_dom_sf"/>
</dbReference>
<keyword evidence="1" id="KW-1133">Transmembrane helix</keyword>
<dbReference type="SUPFAM" id="SSF53300">
    <property type="entry name" value="vWA-like"/>
    <property type="match status" value="1"/>
</dbReference>
<evidence type="ECO:0000313" key="4">
    <source>
        <dbReference type="Proteomes" id="UP000231414"/>
    </source>
</evidence>